<dbReference type="Pfam" id="PF08309">
    <property type="entry name" value="LVIVD"/>
    <property type="match status" value="4"/>
</dbReference>
<sequence length="376" mass="42307">MEAYKKKLLITFSIVLVLLSGGLGIYFQISTTRIWYDTTEEMYLDVGRDDGVKVSLHNDIAFISYELYGFKVYNFSDSNNPELINQVNVPNTYVTDHFLVNHTYYLLNYKNLSIYDVTDPINIVEIGHYDRESMICGIYVNEGIAYLNTRESFLILNVSDPSHIQKLSETPILLIDQNERGIAYQDGIVFLASYGQGVVIYDVEDPTSPQLVSQVDDYGYISIIDEARTVSVSNDLMFVSDGIHGMVIFNISDLTNIYRISVFSNSIPRSVLMEDSTLYIADYFAGLKTLDISNLPSVIEQCDFVDRRGMRSILPFGDDVLILGKGGLSIVNTARGEGRNPAQVSYIRQIIPGVYEIAGISMLVIYLLTKLKKANI</sequence>
<evidence type="ECO:0000313" key="3">
    <source>
        <dbReference type="Proteomes" id="UP001208689"/>
    </source>
</evidence>
<gene>
    <name evidence="2" type="ORF">NEF87_002575</name>
</gene>
<protein>
    <recommendedName>
        <fullName evidence="4">LVIVD repeat protein</fullName>
    </recommendedName>
</protein>
<organism evidence="2 3">
    <name type="scientific">Candidatus Lokiarchaeum ossiferum</name>
    <dbReference type="NCBI Taxonomy" id="2951803"/>
    <lineage>
        <taxon>Archaea</taxon>
        <taxon>Promethearchaeati</taxon>
        <taxon>Promethearchaeota</taxon>
        <taxon>Promethearchaeia</taxon>
        <taxon>Promethearchaeales</taxon>
        <taxon>Promethearchaeaceae</taxon>
        <taxon>Candidatus Lokiarchaeum</taxon>
    </lineage>
</organism>
<keyword evidence="1" id="KW-0472">Membrane</keyword>
<dbReference type="Proteomes" id="UP001208689">
    <property type="component" value="Chromosome"/>
</dbReference>
<evidence type="ECO:0000313" key="2">
    <source>
        <dbReference type="EMBL" id="UYP46290.1"/>
    </source>
</evidence>
<keyword evidence="1" id="KW-1133">Transmembrane helix</keyword>
<feature type="transmembrane region" description="Helical" evidence="1">
    <location>
        <begin position="350"/>
        <end position="369"/>
    </location>
</feature>
<reference evidence="2" key="1">
    <citation type="submission" date="2022-09" db="EMBL/GenBank/DDBJ databases">
        <title>Actin cytoskeleton and complex cell architecture in an #Asgard archaeon.</title>
        <authorList>
            <person name="Ponce Toledo R.I."/>
            <person name="Schleper C."/>
            <person name="Rodrigues Oliveira T."/>
            <person name="Wollweber F."/>
            <person name="Xu J."/>
            <person name="Rittmann S."/>
            <person name="Klingl A."/>
            <person name="Pilhofer M."/>
        </authorList>
    </citation>
    <scope>NUCLEOTIDE SEQUENCE</scope>
    <source>
        <strain evidence="2">B-35</strain>
    </source>
</reference>
<name>A0ABY6HRZ9_9ARCH</name>
<proteinExistence type="predicted"/>
<keyword evidence="1" id="KW-0812">Transmembrane</keyword>
<keyword evidence="3" id="KW-1185">Reference proteome</keyword>
<accession>A0ABY6HRZ9</accession>
<evidence type="ECO:0000256" key="1">
    <source>
        <dbReference type="SAM" id="Phobius"/>
    </source>
</evidence>
<evidence type="ECO:0008006" key="4">
    <source>
        <dbReference type="Google" id="ProtNLM"/>
    </source>
</evidence>
<dbReference type="InterPro" id="IPR013211">
    <property type="entry name" value="LVIVD"/>
</dbReference>
<dbReference type="EMBL" id="CP104013">
    <property type="protein sequence ID" value="UYP46290.1"/>
    <property type="molecule type" value="Genomic_DNA"/>
</dbReference>